<dbReference type="PANTHER" id="PTHR10537">
    <property type="entry name" value="DNA PRIMASE LARGE SUBUNIT"/>
    <property type="match status" value="1"/>
</dbReference>
<evidence type="ECO:0000313" key="10">
    <source>
        <dbReference type="Proteomes" id="UP000273278"/>
    </source>
</evidence>
<dbReference type="Pfam" id="PF04104">
    <property type="entry name" value="DNA_primase_lrg"/>
    <property type="match status" value="1"/>
</dbReference>
<dbReference type="GO" id="GO:0006269">
    <property type="term" value="P:DNA replication, synthesis of primer"/>
    <property type="evidence" value="ECO:0007669"/>
    <property type="project" value="UniProtKB-UniRule"/>
</dbReference>
<feature type="binding site" evidence="7">
    <location>
        <position position="313"/>
    </location>
    <ligand>
        <name>[4Fe-4S] cluster</name>
        <dbReference type="ChEBI" id="CHEBI:49883"/>
    </ligand>
</feature>
<feature type="binding site" evidence="7">
    <location>
        <position position="304"/>
    </location>
    <ligand>
        <name>[4Fe-4S] cluster</name>
        <dbReference type="ChEBI" id="CHEBI:49883"/>
    </ligand>
</feature>
<feature type="binding site" evidence="7">
    <location>
        <position position="320"/>
    </location>
    <ligand>
        <name>[4Fe-4S] cluster</name>
        <dbReference type="ChEBI" id="CHEBI:49883"/>
    </ligand>
</feature>
<comment type="subunit">
    <text evidence="7">Heterodimer of a small subunit (PriS) and a large subunit (PriL).</text>
</comment>
<dbReference type="InterPro" id="IPR007238">
    <property type="entry name" value="DNA_primase_lsu_euk/arc"/>
</dbReference>
<keyword evidence="3 7" id="KW-0235">DNA replication</keyword>
<dbReference type="SUPFAM" id="SSF140914">
    <property type="entry name" value="PriB N-terminal domain-like"/>
    <property type="match status" value="1"/>
</dbReference>
<sequence length="344" mass="39166">MDTLRAARYPFLKDASQFIEANDIDIAELMTSPDWSDARRRGMERIIGSLKNHEIPDVPLAGAEYRRLEECLSYPYARMIVSCIDDRMLTKRYALAEAERLNRLLHDDRDAIPMVAEELEVNAHTNRDGTVSMHFADYLRYSYVMSAIEWKLINTDIRDGYVLLQADKFDRLLQNAYRLRIERELPLAVPDELKKYLSKNIEHVKAALMELKAALSPTNGEGVKDEFLPPCIKAIISMARSGQNLPHSARFALVSFLHTMGMTYDQIISIFSESPDFDEGKSRYQIQHITGDLNGTEGYTPPGCGAMKTDGICFNPDNLCEKVKHPLSYYRIKSGKGFGPKERT</sequence>
<dbReference type="GO" id="GO:0003899">
    <property type="term" value="F:DNA-directed RNA polymerase activity"/>
    <property type="evidence" value="ECO:0007669"/>
    <property type="project" value="InterPro"/>
</dbReference>
<dbReference type="EMBL" id="CP017686">
    <property type="protein sequence ID" value="AYQ54259.1"/>
    <property type="molecule type" value="Genomic_DNA"/>
</dbReference>
<organism evidence="9 10">
    <name type="scientific">Methanomethylophilus alvi</name>
    <dbReference type="NCBI Taxonomy" id="1291540"/>
    <lineage>
        <taxon>Archaea</taxon>
        <taxon>Methanobacteriati</taxon>
        <taxon>Thermoplasmatota</taxon>
        <taxon>Thermoplasmata</taxon>
        <taxon>Methanomassiliicoccales</taxon>
        <taxon>Methanomethylophilaceae</taxon>
        <taxon>Methanomethylophilus</taxon>
    </lineage>
</organism>
<comment type="cofactor">
    <cofactor evidence="7">
        <name>[4Fe-4S] cluster</name>
        <dbReference type="ChEBI" id="CHEBI:49883"/>
    </cofactor>
    <text evidence="7">Binds 1 [4Fe-4S] cluster.</text>
</comment>
<keyword evidence="2 7" id="KW-0639">Primosome</keyword>
<proteinExistence type="inferred from homology"/>
<dbReference type="GO" id="GO:1990077">
    <property type="term" value="C:primosome complex"/>
    <property type="evidence" value="ECO:0007669"/>
    <property type="project" value="UniProtKB-KW"/>
</dbReference>
<comment type="similarity">
    <text evidence="7">Belongs to the eukaryotic-type primase large subunit family.</text>
</comment>
<protein>
    <recommendedName>
        <fullName evidence="7">DNA primase large subunit PriL</fullName>
    </recommendedName>
</protein>
<dbReference type="GO" id="GO:0006270">
    <property type="term" value="P:DNA replication initiation"/>
    <property type="evidence" value="ECO:0007669"/>
    <property type="project" value="TreeGrafter"/>
</dbReference>
<keyword evidence="1 7" id="KW-0004">4Fe-4S</keyword>
<dbReference type="OMA" id="PSCATMQ"/>
<evidence type="ECO:0000256" key="7">
    <source>
        <dbReference type="HAMAP-Rule" id="MF_00701"/>
    </source>
</evidence>
<dbReference type="Proteomes" id="UP000273278">
    <property type="component" value="Chromosome"/>
</dbReference>
<dbReference type="GO" id="GO:0051539">
    <property type="term" value="F:4 iron, 4 sulfur cluster binding"/>
    <property type="evidence" value="ECO:0007669"/>
    <property type="project" value="UniProtKB-UniRule"/>
</dbReference>
<evidence type="ECO:0000256" key="6">
    <source>
        <dbReference type="ARBA" id="ARBA00023014"/>
    </source>
</evidence>
<dbReference type="GeneID" id="41320860"/>
<feature type="binding site" evidence="7">
    <location>
        <position position="231"/>
    </location>
    <ligand>
        <name>[4Fe-4S] cluster</name>
        <dbReference type="ChEBI" id="CHEBI:49883"/>
    </ligand>
</feature>
<evidence type="ECO:0000256" key="5">
    <source>
        <dbReference type="ARBA" id="ARBA00023004"/>
    </source>
</evidence>
<evidence type="ECO:0000256" key="2">
    <source>
        <dbReference type="ARBA" id="ARBA00022515"/>
    </source>
</evidence>
<dbReference type="InterPro" id="IPR023642">
    <property type="entry name" value="DNA_primase_lsu_PriL"/>
</dbReference>
<accession>A0A3G3IEW1</accession>
<feature type="domain" description="DNA primase large subunit C-terminal" evidence="8">
    <location>
        <begin position="223"/>
        <end position="323"/>
    </location>
</feature>
<keyword evidence="5 7" id="KW-0408">Iron</keyword>
<dbReference type="PANTHER" id="PTHR10537:SF3">
    <property type="entry name" value="DNA PRIMASE LARGE SUBUNIT"/>
    <property type="match status" value="1"/>
</dbReference>
<evidence type="ECO:0000256" key="3">
    <source>
        <dbReference type="ARBA" id="ARBA00022705"/>
    </source>
</evidence>
<comment type="function">
    <text evidence="7">Regulatory subunit of DNA primase, an RNA polymerase that catalyzes the synthesis of short RNA molecules used as primers for DNA polymerase during DNA replication. Stabilizes and modulates the activity of the small subunit, increasing the rate of DNA synthesis, and conferring RNA synthesis capability. The DNA polymerase activity may enable DNA primase to also catalyze primer extension after primer synthesis. May also play a role in DNA repair.</text>
</comment>
<name>A0A3G3IEW1_9ARCH</name>
<evidence type="ECO:0000256" key="4">
    <source>
        <dbReference type="ARBA" id="ARBA00022723"/>
    </source>
</evidence>
<dbReference type="HAMAP" id="MF_00701">
    <property type="entry name" value="DNA_primase_lrg_arc"/>
    <property type="match status" value="1"/>
</dbReference>
<reference evidence="9 10" key="1">
    <citation type="submission" date="2016-10" db="EMBL/GenBank/DDBJ databases">
        <title>Complete genome of the TMA-utilizing, human hosted archaeon Methanomethylophilus alvus Gen. nov, sp. nov., strain Mx-05, derived from a pure culture.</title>
        <authorList>
            <person name="Brugere J.-F."/>
            <person name="Ben Hania W."/>
            <person name="Chaudhary P.P."/>
            <person name="Gaci N."/>
            <person name="Borrel G."/>
            <person name="Cao Van Tuat L."/>
            <person name="Fardeau M.-L."/>
            <person name="Harris H.M.B."/>
            <person name="O'Toole P.W."/>
            <person name="Ollivier B."/>
        </authorList>
    </citation>
    <scope>NUCLEOTIDE SEQUENCE [LARGE SCALE GENOMIC DNA]</scope>
    <source>
        <strain evidence="9 10">Mx-05</strain>
    </source>
</reference>
<evidence type="ECO:0000259" key="8">
    <source>
        <dbReference type="Pfam" id="PF04104"/>
    </source>
</evidence>
<dbReference type="Pfam" id="PF26466">
    <property type="entry name" value="DNA_primase_lrg_N"/>
    <property type="match status" value="1"/>
</dbReference>
<evidence type="ECO:0000313" key="9">
    <source>
        <dbReference type="EMBL" id="AYQ54259.1"/>
    </source>
</evidence>
<keyword evidence="6 7" id="KW-0411">Iron-sulfur</keyword>
<dbReference type="CDD" id="cd06560">
    <property type="entry name" value="PriL"/>
    <property type="match status" value="1"/>
</dbReference>
<dbReference type="GO" id="GO:0046872">
    <property type="term" value="F:metal ion binding"/>
    <property type="evidence" value="ECO:0007669"/>
    <property type="project" value="UniProtKB-KW"/>
</dbReference>
<dbReference type="InterPro" id="IPR058560">
    <property type="entry name" value="DNA_primase_C"/>
</dbReference>
<dbReference type="AlphaFoldDB" id="A0A3G3IEW1"/>
<evidence type="ECO:0000256" key="1">
    <source>
        <dbReference type="ARBA" id="ARBA00022485"/>
    </source>
</evidence>
<gene>
    <name evidence="7" type="primary">priL</name>
    <name evidence="9" type="ORF">BKD89_00285</name>
</gene>
<keyword evidence="4 7" id="KW-0479">Metal-binding</keyword>
<dbReference type="RefSeq" id="WP_015503969.1">
    <property type="nucleotide sequence ID" value="NZ_CAYARL010000009.1"/>
</dbReference>